<evidence type="ECO:0000313" key="1">
    <source>
        <dbReference type="EMBL" id="OHA58512.1"/>
    </source>
</evidence>
<gene>
    <name evidence="1" type="ORF">A2571_01925</name>
</gene>
<accession>A0A1G2QET6</accession>
<dbReference type="EMBL" id="MHTJ01000003">
    <property type="protein sequence ID" value="OHA58512.1"/>
    <property type="molecule type" value="Genomic_DNA"/>
</dbReference>
<dbReference type="Proteomes" id="UP000177043">
    <property type="component" value="Unassembled WGS sequence"/>
</dbReference>
<dbReference type="AlphaFoldDB" id="A0A1G2QET6"/>
<sequence>MEKSTFFTLKYDGFALQNHEMDVKELSPALFALGEAVEEANRVLNGSRTKVVLNVRAFKDGSLGVDLNLVQDFATQALDLFNNKDVAGALNLLEVLVYGGTGITGLVKLIKWLKNRKITNVIKLTSGNIRIELEDDDTLEIDNKTAKLLPVVKIRRSLEAVIYKPLARDGIEEISFNSDSEMIETISKDESRYFISPELQEKLIDEQEYEISLQIISAVFQENNKWRFSDGNTNFWAEVQDGDFLRRVQSNNEAFAKDDILRVKIIRKQFETLEGLKTEFYIKKVLDHHSALQNYQLPLSEA</sequence>
<organism evidence="1 2">
    <name type="scientific">Candidatus Vogelbacteria bacterium RIFOXYD1_FULL_44_32</name>
    <dbReference type="NCBI Taxonomy" id="1802438"/>
    <lineage>
        <taxon>Bacteria</taxon>
        <taxon>Candidatus Vogeliibacteriota</taxon>
    </lineage>
</organism>
<protein>
    <submittedName>
        <fullName evidence="1">Uncharacterized protein</fullName>
    </submittedName>
</protein>
<name>A0A1G2QET6_9BACT</name>
<evidence type="ECO:0000313" key="2">
    <source>
        <dbReference type="Proteomes" id="UP000177043"/>
    </source>
</evidence>
<proteinExistence type="predicted"/>
<reference evidence="1 2" key="1">
    <citation type="journal article" date="2016" name="Nat. Commun.">
        <title>Thousands of microbial genomes shed light on interconnected biogeochemical processes in an aquifer system.</title>
        <authorList>
            <person name="Anantharaman K."/>
            <person name="Brown C.T."/>
            <person name="Hug L.A."/>
            <person name="Sharon I."/>
            <person name="Castelle C.J."/>
            <person name="Probst A.J."/>
            <person name="Thomas B.C."/>
            <person name="Singh A."/>
            <person name="Wilkins M.J."/>
            <person name="Karaoz U."/>
            <person name="Brodie E.L."/>
            <person name="Williams K.H."/>
            <person name="Hubbard S.S."/>
            <person name="Banfield J.F."/>
        </authorList>
    </citation>
    <scope>NUCLEOTIDE SEQUENCE [LARGE SCALE GENOMIC DNA]</scope>
</reference>
<comment type="caution">
    <text evidence="1">The sequence shown here is derived from an EMBL/GenBank/DDBJ whole genome shotgun (WGS) entry which is preliminary data.</text>
</comment>